<dbReference type="Gene3D" id="1.20.1250.20">
    <property type="entry name" value="MFS general substrate transporter like domains"/>
    <property type="match status" value="1"/>
</dbReference>
<evidence type="ECO:0000313" key="10">
    <source>
        <dbReference type="EMBL" id="RGP59298.1"/>
    </source>
</evidence>
<dbReference type="PROSITE" id="PS01023">
    <property type="entry name" value="PTR2_2"/>
    <property type="match status" value="1"/>
</dbReference>
<feature type="transmembrane region" description="Helical" evidence="9">
    <location>
        <begin position="499"/>
        <end position="520"/>
    </location>
</feature>
<keyword evidence="5 9" id="KW-1133">Transmembrane helix</keyword>
<feature type="transmembrane region" description="Helical" evidence="9">
    <location>
        <begin position="251"/>
        <end position="270"/>
    </location>
</feature>
<evidence type="ECO:0000256" key="2">
    <source>
        <dbReference type="ARBA" id="ARBA00005982"/>
    </source>
</evidence>
<feature type="transmembrane region" description="Helical" evidence="9">
    <location>
        <begin position="450"/>
        <end position="472"/>
    </location>
</feature>
<dbReference type="InterPro" id="IPR000109">
    <property type="entry name" value="POT_fam"/>
</dbReference>
<evidence type="ECO:0000256" key="7">
    <source>
        <dbReference type="RuleBase" id="RU003755"/>
    </source>
</evidence>
<proteinExistence type="inferred from homology"/>
<feature type="transmembrane region" description="Helical" evidence="9">
    <location>
        <begin position="558"/>
        <end position="577"/>
    </location>
</feature>
<organism evidence="10 11">
    <name type="scientific">Fusarium sporotrichioides</name>
    <dbReference type="NCBI Taxonomy" id="5514"/>
    <lineage>
        <taxon>Eukaryota</taxon>
        <taxon>Fungi</taxon>
        <taxon>Dikarya</taxon>
        <taxon>Ascomycota</taxon>
        <taxon>Pezizomycotina</taxon>
        <taxon>Sordariomycetes</taxon>
        <taxon>Hypocreomycetidae</taxon>
        <taxon>Hypocreales</taxon>
        <taxon>Nectriaceae</taxon>
        <taxon>Fusarium</taxon>
    </lineage>
</organism>
<evidence type="ECO:0000256" key="8">
    <source>
        <dbReference type="SAM" id="MobiDB-lite"/>
    </source>
</evidence>
<evidence type="ECO:0000256" key="4">
    <source>
        <dbReference type="ARBA" id="ARBA00022692"/>
    </source>
</evidence>
<feature type="transmembrane region" description="Helical" evidence="9">
    <location>
        <begin position="165"/>
        <end position="186"/>
    </location>
</feature>
<evidence type="ECO:0000256" key="5">
    <source>
        <dbReference type="ARBA" id="ARBA00022989"/>
    </source>
</evidence>
<protein>
    <submittedName>
        <fullName evidence="10">Pot family proton-dependent oligopeptide transporter</fullName>
    </submittedName>
</protein>
<reference evidence="10 11" key="1">
    <citation type="journal article" date="2018" name="PLoS Pathog.">
        <title>Evolution of structural diversity of trichothecenes, a family of toxins produced by plant pathogenic and entomopathogenic fungi.</title>
        <authorList>
            <person name="Proctor R.H."/>
            <person name="McCormick S.P."/>
            <person name="Kim H.S."/>
            <person name="Cardoza R.E."/>
            <person name="Stanley A.M."/>
            <person name="Lindo L."/>
            <person name="Kelly A."/>
            <person name="Brown D.W."/>
            <person name="Lee T."/>
            <person name="Vaughan M.M."/>
            <person name="Alexander N.J."/>
            <person name="Busman M."/>
            <person name="Gutierrez S."/>
        </authorList>
    </citation>
    <scope>NUCLEOTIDE SEQUENCE [LARGE SCALE GENOMIC DNA]</scope>
    <source>
        <strain evidence="10 11">NRRL 3299</strain>
    </source>
</reference>
<feature type="region of interest" description="Disordered" evidence="8">
    <location>
        <begin position="593"/>
        <end position="614"/>
    </location>
</feature>
<dbReference type="SUPFAM" id="SSF103473">
    <property type="entry name" value="MFS general substrate transporter"/>
    <property type="match status" value="1"/>
</dbReference>
<dbReference type="InterPro" id="IPR036259">
    <property type="entry name" value="MFS_trans_sf"/>
</dbReference>
<dbReference type="AlphaFoldDB" id="A0A395RGP3"/>
<feature type="transmembrane region" description="Helical" evidence="9">
    <location>
        <begin position="192"/>
        <end position="209"/>
    </location>
</feature>
<evidence type="ECO:0000313" key="11">
    <source>
        <dbReference type="Proteomes" id="UP000266152"/>
    </source>
</evidence>
<keyword evidence="4 7" id="KW-0812">Transmembrane</keyword>
<evidence type="ECO:0000256" key="3">
    <source>
        <dbReference type="ARBA" id="ARBA00022448"/>
    </source>
</evidence>
<sequence>MAPTGDAMGETVAAAGLHAEMIDEKRASMAAERRSSVVTDPQAPAAAVSAGGVTADGQFPTPEEMQSLRRIANKIPMKLFSIAFIELCERFSYYGCTVVFTNFIQQPLPPGSTTGADDEQPGALGMGQRASTGITTFNQFWQYLMPLLGAYLADQYWGRYRTISYALVIDIIGHIILIISAVPGVIQSDGALGAMIVAIIVIGFGTGGFKPNVNPLIVEQLGEQYMHVKTLKSGERVIVDPAVTIERVYMWFYWAINIGALVGQVTMVFAEKYVGFWLSYTLPTFMLCICPIILFLNRKNYERRPPGGSVLGPAMKTFFLAQKGRWSINPFQTWKNMHTGDFWENVKPSRFSHESRPKWMTFDDAWVDELRRGFNACAVFCWYPIFWLCYNQINNNLISQAALMQRHGVPNDILSNLNPFALLIFIPLNDRLIYPALRKAGIRFTPIKKITAGFFTGAAAMIWAAVVQHYIYQKSECGMRASGEDCAVVEINVWAQTGAYVLIALSEVFASITSLEYAFSKAPKNMRSMVQAVALFMTAFSAALGQALVGLAADPLLVWNYGVVAILAVIAGTCFWFQFKDLDVHEDELNALPEGQAGTKLDEESPMGEKRVDG</sequence>
<dbReference type="GO" id="GO:0005886">
    <property type="term" value="C:plasma membrane"/>
    <property type="evidence" value="ECO:0007669"/>
    <property type="project" value="UniProtKB-ARBA"/>
</dbReference>
<dbReference type="GO" id="GO:0071916">
    <property type="term" value="F:dipeptide transmembrane transporter activity"/>
    <property type="evidence" value="ECO:0007669"/>
    <property type="project" value="UniProtKB-ARBA"/>
</dbReference>
<comment type="caution">
    <text evidence="10">The sequence shown here is derived from an EMBL/GenBank/DDBJ whole genome shotgun (WGS) entry which is preliminary data.</text>
</comment>
<accession>A0A395RGP3</accession>
<comment type="similarity">
    <text evidence="2 7">Belongs to the major facilitator superfamily. Proton-dependent oligopeptide transporter (POT/PTR) (TC 2.A.17) family.</text>
</comment>
<dbReference type="Proteomes" id="UP000266152">
    <property type="component" value="Unassembled WGS sequence"/>
</dbReference>
<dbReference type="FunFam" id="1.20.1250.20:FF:000085">
    <property type="entry name" value="MFS peptide transporter Ptr2"/>
    <property type="match status" value="1"/>
</dbReference>
<evidence type="ECO:0000256" key="9">
    <source>
        <dbReference type="SAM" id="Phobius"/>
    </source>
</evidence>
<comment type="subcellular location">
    <subcellularLocation>
        <location evidence="1 7">Membrane</location>
        <topology evidence="1 7">Multi-pass membrane protein</topology>
    </subcellularLocation>
</comment>
<feature type="transmembrane region" description="Helical" evidence="9">
    <location>
        <begin position="276"/>
        <end position="296"/>
    </location>
</feature>
<dbReference type="PANTHER" id="PTHR11654">
    <property type="entry name" value="OLIGOPEPTIDE TRANSPORTER-RELATED"/>
    <property type="match status" value="1"/>
</dbReference>
<evidence type="ECO:0000256" key="1">
    <source>
        <dbReference type="ARBA" id="ARBA00004141"/>
    </source>
</evidence>
<keyword evidence="6 9" id="KW-0472">Membrane</keyword>
<gene>
    <name evidence="10" type="ORF">FSPOR_11448</name>
</gene>
<evidence type="ECO:0000256" key="6">
    <source>
        <dbReference type="ARBA" id="ARBA00023136"/>
    </source>
</evidence>
<feature type="compositionally biased region" description="Basic and acidic residues" evidence="8">
    <location>
        <begin position="600"/>
        <end position="614"/>
    </location>
</feature>
<name>A0A395RGP3_FUSSP</name>
<keyword evidence="11" id="KW-1185">Reference proteome</keyword>
<dbReference type="EMBL" id="PXOF01000224">
    <property type="protein sequence ID" value="RGP59298.1"/>
    <property type="molecule type" value="Genomic_DNA"/>
</dbReference>
<dbReference type="InterPro" id="IPR018456">
    <property type="entry name" value="PTR2_symporter_CS"/>
</dbReference>
<dbReference type="Pfam" id="PF00854">
    <property type="entry name" value="PTR2"/>
    <property type="match status" value="1"/>
</dbReference>
<feature type="transmembrane region" description="Helical" evidence="9">
    <location>
        <begin position="532"/>
        <end position="552"/>
    </location>
</feature>
<keyword evidence="3 7" id="KW-0813">Transport</keyword>
<feature type="transmembrane region" description="Helical" evidence="9">
    <location>
        <begin position="413"/>
        <end position="429"/>
    </location>
</feature>